<sequence length="20" mass="2440">MYIFETKIEIKQKQDIKGLN</sequence>
<organism evidence="1">
    <name type="scientific">Rhizophora mucronata</name>
    <name type="common">Asiatic mangrove</name>
    <dbReference type="NCBI Taxonomy" id="61149"/>
    <lineage>
        <taxon>Eukaryota</taxon>
        <taxon>Viridiplantae</taxon>
        <taxon>Streptophyta</taxon>
        <taxon>Embryophyta</taxon>
        <taxon>Tracheophyta</taxon>
        <taxon>Spermatophyta</taxon>
        <taxon>Magnoliopsida</taxon>
        <taxon>eudicotyledons</taxon>
        <taxon>Gunneridae</taxon>
        <taxon>Pentapetalae</taxon>
        <taxon>rosids</taxon>
        <taxon>fabids</taxon>
        <taxon>Malpighiales</taxon>
        <taxon>Rhizophoraceae</taxon>
        <taxon>Rhizophora</taxon>
    </lineage>
</organism>
<name>A0A2P2R1X0_RHIMU</name>
<dbReference type="EMBL" id="GGEC01092724">
    <property type="protein sequence ID" value="MBX73208.1"/>
    <property type="molecule type" value="Transcribed_RNA"/>
</dbReference>
<dbReference type="AlphaFoldDB" id="A0A2P2R1X0"/>
<reference evidence="1" key="1">
    <citation type="submission" date="2018-02" db="EMBL/GenBank/DDBJ databases">
        <title>Rhizophora mucronata_Transcriptome.</title>
        <authorList>
            <person name="Meera S.P."/>
            <person name="Sreeshan A."/>
            <person name="Augustine A."/>
        </authorList>
    </citation>
    <scope>NUCLEOTIDE SEQUENCE</scope>
    <source>
        <tissue evidence="1">Leaf</tissue>
    </source>
</reference>
<accession>A0A2P2R1X0</accession>
<evidence type="ECO:0000313" key="1">
    <source>
        <dbReference type="EMBL" id="MBX73208.1"/>
    </source>
</evidence>
<proteinExistence type="predicted"/>
<protein>
    <submittedName>
        <fullName evidence="1">Uncharacterized protein</fullName>
    </submittedName>
</protein>